<comment type="caution">
    <text evidence="2">The sequence shown here is derived from an EMBL/GenBank/DDBJ whole genome shotgun (WGS) entry which is preliminary data.</text>
</comment>
<feature type="region of interest" description="Disordered" evidence="1">
    <location>
        <begin position="142"/>
        <end position="219"/>
    </location>
</feature>
<dbReference type="InParanoid" id="A0A409WGB8"/>
<name>A0A409WGB8_PSICY</name>
<evidence type="ECO:0000313" key="3">
    <source>
        <dbReference type="Proteomes" id="UP000283269"/>
    </source>
</evidence>
<protein>
    <submittedName>
        <fullName evidence="2">Uncharacterized protein</fullName>
    </submittedName>
</protein>
<sequence>MSTFSDDFNFSSWLDISSLEYPYPTDFYPDSDCSPVSSALHTPEGVHPALPDVLVDTYPFHSSYGVSPQVLHEPFAKPSLHPNFGLGGGNSDDDADGDNESDDGADEGGSVYKESDDEDTYDDDYEEYVKSRRNKPAVSILRSLPFPNMPSSSLKRRRSSVFDDTSEERPAKRVTRTLPSSPTQSKPTTPVHAQSASPAPCRSTRRIRNAPPPRNIQAPVTCGTSVEALESLRFRCPVTGCGYRTVGRRIPDFKRHLKTHNAGSSIICTGVRLSDADRFRIDDQYAVPYVLDGDDEELHVGGCLLSFSRSDALMRHVNGKNAKCVHYKQKTRK</sequence>
<dbReference type="OrthoDB" id="8922241at2759"/>
<accession>A0A409WGB8</accession>
<keyword evidence="3" id="KW-1185">Reference proteome</keyword>
<gene>
    <name evidence="2" type="ORF">CVT25_011360</name>
</gene>
<evidence type="ECO:0000313" key="2">
    <source>
        <dbReference type="EMBL" id="PPQ77490.1"/>
    </source>
</evidence>
<feature type="compositionally biased region" description="Acidic residues" evidence="1">
    <location>
        <begin position="91"/>
        <end position="106"/>
    </location>
</feature>
<organism evidence="2 3">
    <name type="scientific">Psilocybe cyanescens</name>
    <dbReference type="NCBI Taxonomy" id="93625"/>
    <lineage>
        <taxon>Eukaryota</taxon>
        <taxon>Fungi</taxon>
        <taxon>Dikarya</taxon>
        <taxon>Basidiomycota</taxon>
        <taxon>Agaricomycotina</taxon>
        <taxon>Agaricomycetes</taxon>
        <taxon>Agaricomycetidae</taxon>
        <taxon>Agaricales</taxon>
        <taxon>Agaricineae</taxon>
        <taxon>Strophariaceae</taxon>
        <taxon>Psilocybe</taxon>
    </lineage>
</organism>
<feature type="region of interest" description="Disordered" evidence="1">
    <location>
        <begin position="77"/>
        <end position="122"/>
    </location>
</feature>
<feature type="compositionally biased region" description="Low complexity" evidence="1">
    <location>
        <begin position="177"/>
        <end position="190"/>
    </location>
</feature>
<proteinExistence type="predicted"/>
<dbReference type="STRING" id="93625.A0A409WGB8"/>
<dbReference type="EMBL" id="NHYD01003439">
    <property type="protein sequence ID" value="PPQ77490.1"/>
    <property type="molecule type" value="Genomic_DNA"/>
</dbReference>
<reference evidence="2 3" key="1">
    <citation type="journal article" date="2018" name="Evol. Lett.">
        <title>Horizontal gene cluster transfer increased hallucinogenic mushroom diversity.</title>
        <authorList>
            <person name="Reynolds H.T."/>
            <person name="Vijayakumar V."/>
            <person name="Gluck-Thaler E."/>
            <person name="Korotkin H.B."/>
            <person name="Matheny P.B."/>
            <person name="Slot J.C."/>
        </authorList>
    </citation>
    <scope>NUCLEOTIDE SEQUENCE [LARGE SCALE GENOMIC DNA]</scope>
    <source>
        <strain evidence="2 3">2631</strain>
    </source>
</reference>
<evidence type="ECO:0000256" key="1">
    <source>
        <dbReference type="SAM" id="MobiDB-lite"/>
    </source>
</evidence>
<dbReference type="AlphaFoldDB" id="A0A409WGB8"/>
<dbReference type="Proteomes" id="UP000283269">
    <property type="component" value="Unassembled WGS sequence"/>
</dbReference>